<dbReference type="Gene3D" id="2.30.30.100">
    <property type="match status" value="1"/>
</dbReference>
<evidence type="ECO:0000313" key="7">
    <source>
        <dbReference type="Proteomes" id="UP000245086"/>
    </source>
</evidence>
<dbReference type="InterPro" id="IPR004408">
    <property type="entry name" value="Biotin_CoA_COase_ligase"/>
</dbReference>
<dbReference type="GO" id="GO:0004077">
    <property type="term" value="F:biotin--[biotin carboxyl-carrier protein] ligase activity"/>
    <property type="evidence" value="ECO:0007669"/>
    <property type="project" value="UniProtKB-EC"/>
</dbReference>
<evidence type="ECO:0000256" key="2">
    <source>
        <dbReference type="ARBA" id="ARBA00023267"/>
    </source>
</evidence>
<dbReference type="Pfam" id="PF03099">
    <property type="entry name" value="BPL_LplA_LipB"/>
    <property type="match status" value="1"/>
</dbReference>
<gene>
    <name evidence="6" type="primary">birA</name>
    <name evidence="6" type="ORF">PbB2_02116</name>
</gene>
<organism evidence="6 7">
    <name type="scientific">Candidatus Phycosocius bacilliformis</name>
    <dbReference type="NCBI Taxonomy" id="1445552"/>
    <lineage>
        <taxon>Bacteria</taxon>
        <taxon>Pseudomonadati</taxon>
        <taxon>Pseudomonadota</taxon>
        <taxon>Alphaproteobacteria</taxon>
        <taxon>Caulobacterales</taxon>
        <taxon>Caulobacterales incertae sedis</taxon>
        <taxon>Candidatus Phycosocius</taxon>
    </lineage>
</organism>
<dbReference type="InterPro" id="IPR004143">
    <property type="entry name" value="BPL_LPL_catalytic"/>
</dbReference>
<feature type="domain" description="BPL/LPL catalytic" evidence="5">
    <location>
        <begin position="7"/>
        <end position="186"/>
    </location>
</feature>
<reference evidence="6 7" key="1">
    <citation type="journal article" date="2018" name="Genome Announc.">
        <title>Draft Genome Sequence of "Candidatus Phycosocius bacilliformis," an Alphaproteobacterial Ectosymbiont of the Hydrocarbon-Producing Green Alga Botryococcus braunii.</title>
        <authorList>
            <person name="Tanabe Y."/>
            <person name="Yamaguchi H."/>
            <person name="Watanabe M.M."/>
        </authorList>
    </citation>
    <scope>NUCLEOTIDE SEQUENCE [LARGE SCALE GENOMIC DNA]</scope>
    <source>
        <strain evidence="6 7">BOTRYCO-2</strain>
    </source>
</reference>
<sequence length="252" mass="26739">MILGFSSGPGEALLLAEVESTNDEVRRLAAAGQTGPLWVRAEVQTRGRGRRGRTWLGAPGNVYTTGLFTLSCPPQEAANLSFVAALAVAEAISAWVPSDLVRLKWPNDVLLDGRKACGILLESWHGQGGELHLAVGIGINVLTHPDGLDQPVTCIRDHALPNRPFCTAEALFDGVRSQFHHFAGIWQADGFAPIASAWLARATGLGDPIEVRLPHSRLHGRFAGLGLTGALQLADEAGRITEVTAGDVFFGG</sequence>
<dbReference type="InterPro" id="IPR045864">
    <property type="entry name" value="aa-tRNA-synth_II/BPL/LPL"/>
</dbReference>
<proteinExistence type="predicted"/>
<comment type="caution">
    <text evidence="6">The sequence shown here is derived from an EMBL/GenBank/DDBJ whole genome shotgun (WGS) entry which is preliminary data.</text>
</comment>
<dbReference type="Gene3D" id="3.30.930.10">
    <property type="entry name" value="Bira Bifunctional Protein, Domain 2"/>
    <property type="match status" value="1"/>
</dbReference>
<comment type="catalytic activity">
    <reaction evidence="4">
        <text>biotin + L-lysyl-[protein] + ATP = N(6)-biotinyl-L-lysyl-[protein] + AMP + diphosphate + H(+)</text>
        <dbReference type="Rhea" id="RHEA:11756"/>
        <dbReference type="Rhea" id="RHEA-COMP:9752"/>
        <dbReference type="Rhea" id="RHEA-COMP:10505"/>
        <dbReference type="ChEBI" id="CHEBI:15378"/>
        <dbReference type="ChEBI" id="CHEBI:29969"/>
        <dbReference type="ChEBI" id="CHEBI:30616"/>
        <dbReference type="ChEBI" id="CHEBI:33019"/>
        <dbReference type="ChEBI" id="CHEBI:57586"/>
        <dbReference type="ChEBI" id="CHEBI:83144"/>
        <dbReference type="ChEBI" id="CHEBI:456215"/>
        <dbReference type="EC" id="6.3.4.15"/>
    </reaction>
</comment>
<evidence type="ECO:0000256" key="3">
    <source>
        <dbReference type="ARBA" id="ARBA00024227"/>
    </source>
</evidence>
<dbReference type="RefSeq" id="WP_238164971.1">
    <property type="nucleotide sequence ID" value="NZ_BFBR01000006.1"/>
</dbReference>
<dbReference type="EMBL" id="BFBR01000006">
    <property type="protein sequence ID" value="GBF58432.1"/>
    <property type="molecule type" value="Genomic_DNA"/>
</dbReference>
<dbReference type="EC" id="6.3.4.15" evidence="3"/>
<dbReference type="GO" id="GO:0005737">
    <property type="term" value="C:cytoplasm"/>
    <property type="evidence" value="ECO:0007669"/>
    <property type="project" value="TreeGrafter"/>
</dbReference>
<protein>
    <recommendedName>
        <fullName evidence="3">biotin--[biotin carboxyl-carrier protein] ligase</fullName>
        <ecNumber evidence="3">6.3.4.15</ecNumber>
    </recommendedName>
</protein>
<keyword evidence="1 6" id="KW-0436">Ligase</keyword>
<dbReference type="PANTHER" id="PTHR12835:SF5">
    <property type="entry name" value="BIOTIN--PROTEIN LIGASE"/>
    <property type="match status" value="1"/>
</dbReference>
<keyword evidence="7" id="KW-1185">Reference proteome</keyword>
<dbReference type="Proteomes" id="UP000245086">
    <property type="component" value="Unassembled WGS sequence"/>
</dbReference>
<accession>A0A2P2EBJ8</accession>
<evidence type="ECO:0000256" key="1">
    <source>
        <dbReference type="ARBA" id="ARBA00022598"/>
    </source>
</evidence>
<dbReference type="AlphaFoldDB" id="A0A2P2EBJ8"/>
<evidence type="ECO:0000313" key="6">
    <source>
        <dbReference type="EMBL" id="GBF58432.1"/>
    </source>
</evidence>
<evidence type="ECO:0000256" key="4">
    <source>
        <dbReference type="ARBA" id="ARBA00047846"/>
    </source>
</evidence>
<dbReference type="SUPFAM" id="SSF55681">
    <property type="entry name" value="Class II aaRS and biotin synthetases"/>
    <property type="match status" value="1"/>
</dbReference>
<dbReference type="CDD" id="cd16442">
    <property type="entry name" value="BPL"/>
    <property type="match status" value="1"/>
</dbReference>
<dbReference type="InterPro" id="IPR003142">
    <property type="entry name" value="BPL_C"/>
</dbReference>
<dbReference type="Pfam" id="PF02237">
    <property type="entry name" value="BPL_C"/>
    <property type="match status" value="1"/>
</dbReference>
<dbReference type="NCBIfam" id="TIGR00121">
    <property type="entry name" value="birA_ligase"/>
    <property type="match status" value="1"/>
</dbReference>
<keyword evidence="2" id="KW-0092">Biotin</keyword>
<dbReference type="PANTHER" id="PTHR12835">
    <property type="entry name" value="BIOTIN PROTEIN LIGASE"/>
    <property type="match status" value="1"/>
</dbReference>
<evidence type="ECO:0000259" key="5">
    <source>
        <dbReference type="PROSITE" id="PS51733"/>
    </source>
</evidence>
<dbReference type="PROSITE" id="PS51733">
    <property type="entry name" value="BPL_LPL_CATALYTIC"/>
    <property type="match status" value="1"/>
</dbReference>
<name>A0A2P2EBJ8_9PROT</name>